<evidence type="ECO:0000259" key="5">
    <source>
        <dbReference type="PROSITE" id="PS50887"/>
    </source>
</evidence>
<dbReference type="InterPro" id="IPR043128">
    <property type="entry name" value="Rev_trsase/Diguanyl_cyclase"/>
</dbReference>
<gene>
    <name evidence="6" type="ORF">JAZ04_01785</name>
</gene>
<dbReference type="CDD" id="cd01949">
    <property type="entry name" value="GGDEF"/>
    <property type="match status" value="1"/>
</dbReference>
<evidence type="ECO:0000256" key="3">
    <source>
        <dbReference type="PROSITE-ProRule" id="PRU00169"/>
    </source>
</evidence>
<reference evidence="6" key="1">
    <citation type="journal article" date="2021" name="Proc. Natl. Acad. Sci. U.S.A.">
        <title>Global biogeography of chemosynthetic symbionts reveals both localized and globally distributed symbiont groups. .</title>
        <authorList>
            <person name="Osvatic J.T."/>
            <person name="Wilkins L.G.E."/>
            <person name="Leibrecht L."/>
            <person name="Leray M."/>
            <person name="Zauner S."/>
            <person name="Polzin J."/>
            <person name="Camacho Y."/>
            <person name="Gros O."/>
            <person name="van Gils J.A."/>
            <person name="Eisen J.A."/>
            <person name="Petersen J.M."/>
            <person name="Yuen B."/>
        </authorList>
    </citation>
    <scope>NUCLEOTIDE SEQUENCE</scope>
    <source>
        <strain evidence="6">MAGL173</strain>
    </source>
</reference>
<dbReference type="InterPro" id="IPR001789">
    <property type="entry name" value="Sig_transdc_resp-reg_receiver"/>
</dbReference>
<dbReference type="AlphaFoldDB" id="A0A9E4K2K1"/>
<comment type="catalytic activity">
    <reaction evidence="2">
        <text>2 GTP = 3',3'-c-di-GMP + 2 diphosphate</text>
        <dbReference type="Rhea" id="RHEA:24898"/>
        <dbReference type="ChEBI" id="CHEBI:33019"/>
        <dbReference type="ChEBI" id="CHEBI:37565"/>
        <dbReference type="ChEBI" id="CHEBI:58805"/>
        <dbReference type="EC" id="2.7.7.65"/>
    </reaction>
</comment>
<feature type="modified residue" description="4-aspartylphosphate" evidence="3">
    <location>
        <position position="186"/>
    </location>
</feature>
<dbReference type="InterPro" id="IPR000160">
    <property type="entry name" value="GGDEF_dom"/>
</dbReference>
<feature type="domain" description="GGDEF" evidence="5">
    <location>
        <begin position="302"/>
        <end position="428"/>
    </location>
</feature>
<dbReference type="EC" id="2.7.7.65" evidence="1"/>
<name>A0A9E4K2K1_9GAMM</name>
<evidence type="ECO:0000259" key="4">
    <source>
        <dbReference type="PROSITE" id="PS50110"/>
    </source>
</evidence>
<dbReference type="InterPro" id="IPR029787">
    <property type="entry name" value="Nucleotide_cyclase"/>
</dbReference>
<dbReference type="PROSITE" id="PS50887">
    <property type="entry name" value="GGDEF"/>
    <property type="match status" value="1"/>
</dbReference>
<dbReference type="Pfam" id="PF00072">
    <property type="entry name" value="Response_reg"/>
    <property type="match status" value="2"/>
</dbReference>
<protein>
    <recommendedName>
        <fullName evidence="1">diguanylate cyclase</fullName>
        <ecNumber evidence="1">2.7.7.65</ecNumber>
    </recommendedName>
</protein>
<comment type="caution">
    <text evidence="3">Lacks conserved residue(s) required for the propagation of feature annotation.</text>
</comment>
<evidence type="ECO:0000313" key="7">
    <source>
        <dbReference type="Proteomes" id="UP000886687"/>
    </source>
</evidence>
<dbReference type="PANTHER" id="PTHR45138:SF9">
    <property type="entry name" value="DIGUANYLATE CYCLASE DGCM-RELATED"/>
    <property type="match status" value="1"/>
</dbReference>
<keyword evidence="3" id="KW-0597">Phosphoprotein</keyword>
<dbReference type="SMART" id="SM00448">
    <property type="entry name" value="REC"/>
    <property type="match status" value="2"/>
</dbReference>
<evidence type="ECO:0000256" key="1">
    <source>
        <dbReference type="ARBA" id="ARBA00012528"/>
    </source>
</evidence>
<feature type="domain" description="Response regulatory" evidence="4">
    <location>
        <begin position="4"/>
        <end position="122"/>
    </location>
</feature>
<dbReference type="InterPro" id="IPR011006">
    <property type="entry name" value="CheY-like_superfamily"/>
</dbReference>
<dbReference type="SUPFAM" id="SSF52172">
    <property type="entry name" value="CheY-like"/>
    <property type="match status" value="2"/>
</dbReference>
<accession>A0A9E4K2K1</accession>
<feature type="domain" description="Response regulatory" evidence="4">
    <location>
        <begin position="131"/>
        <end position="256"/>
    </location>
</feature>
<dbReference type="InterPro" id="IPR050469">
    <property type="entry name" value="Diguanylate_Cyclase"/>
</dbReference>
<dbReference type="SMART" id="SM00267">
    <property type="entry name" value="GGDEF"/>
    <property type="match status" value="1"/>
</dbReference>
<sequence length="441" mass="49024">MINRIMLVDGSTASREVLIRRLQVAMPEIHIASCATANEALARIAEERFSLITTALLLPDMDGLDLCRKIRSSKRYRYTPVIVVSSDADQRLLHEGYNAGVTDYFDKARGFMAFGQFIKSILARNAELYGRILYLEDSKTAIASTRQMLEEHGMEVVHASSVEEALTLLEKSCQTDEKSFDLVITDFHLQGQMTGGDLLYSIRVRQHYSQQELPVLVTTGKEDSKTQVAVFHAGANDFVNKPLVEEVVMARVHALLLVKFQYDTLRRQAANLEQMAKTDALTQTHNRLYLVESGETFLTERNDGWVVIIDLDHFKRINDTQGHLIGDQVLIAMGKLLNQSFQDGLPVRFGGEEFVVLAHGESIPGRCEAMRKAAEALKPGGVEVTVSIGLVAVEDQPGKDLNSLLGLADKALYAAKDAGRNRLYLYDVDGHTVPYSSFDSA</sequence>
<dbReference type="GO" id="GO:0043709">
    <property type="term" value="P:cell adhesion involved in single-species biofilm formation"/>
    <property type="evidence" value="ECO:0007669"/>
    <property type="project" value="TreeGrafter"/>
</dbReference>
<proteinExistence type="predicted"/>
<dbReference type="PANTHER" id="PTHR45138">
    <property type="entry name" value="REGULATORY COMPONENTS OF SENSORY TRANSDUCTION SYSTEM"/>
    <property type="match status" value="1"/>
</dbReference>
<dbReference type="PROSITE" id="PS50110">
    <property type="entry name" value="RESPONSE_REGULATORY"/>
    <property type="match status" value="2"/>
</dbReference>
<dbReference type="GO" id="GO:0005886">
    <property type="term" value="C:plasma membrane"/>
    <property type="evidence" value="ECO:0007669"/>
    <property type="project" value="TreeGrafter"/>
</dbReference>
<comment type="caution">
    <text evidence="6">The sequence shown here is derived from an EMBL/GenBank/DDBJ whole genome shotgun (WGS) entry which is preliminary data.</text>
</comment>
<dbReference type="EMBL" id="JAEPDI010000001">
    <property type="protein sequence ID" value="MCG7937574.1"/>
    <property type="molecule type" value="Genomic_DNA"/>
</dbReference>
<dbReference type="Proteomes" id="UP000886687">
    <property type="component" value="Unassembled WGS sequence"/>
</dbReference>
<evidence type="ECO:0000256" key="2">
    <source>
        <dbReference type="ARBA" id="ARBA00034247"/>
    </source>
</evidence>
<dbReference type="GO" id="GO:0000160">
    <property type="term" value="P:phosphorelay signal transduction system"/>
    <property type="evidence" value="ECO:0007669"/>
    <property type="project" value="InterPro"/>
</dbReference>
<dbReference type="Pfam" id="PF00990">
    <property type="entry name" value="GGDEF"/>
    <property type="match status" value="1"/>
</dbReference>
<dbReference type="Gene3D" id="3.40.50.2300">
    <property type="match status" value="2"/>
</dbReference>
<dbReference type="Gene3D" id="3.30.70.270">
    <property type="match status" value="1"/>
</dbReference>
<dbReference type="GO" id="GO:1902201">
    <property type="term" value="P:negative regulation of bacterial-type flagellum-dependent cell motility"/>
    <property type="evidence" value="ECO:0007669"/>
    <property type="project" value="TreeGrafter"/>
</dbReference>
<evidence type="ECO:0000313" key="6">
    <source>
        <dbReference type="EMBL" id="MCG7937574.1"/>
    </source>
</evidence>
<dbReference type="SUPFAM" id="SSF55073">
    <property type="entry name" value="Nucleotide cyclase"/>
    <property type="match status" value="1"/>
</dbReference>
<dbReference type="GO" id="GO:0052621">
    <property type="term" value="F:diguanylate cyclase activity"/>
    <property type="evidence" value="ECO:0007669"/>
    <property type="project" value="UniProtKB-EC"/>
</dbReference>
<dbReference type="CDD" id="cd00156">
    <property type="entry name" value="REC"/>
    <property type="match status" value="2"/>
</dbReference>
<dbReference type="NCBIfam" id="TIGR00254">
    <property type="entry name" value="GGDEF"/>
    <property type="match status" value="1"/>
</dbReference>
<organism evidence="6 7">
    <name type="scientific">Candidatus Thiodiazotropha lotti</name>
    <dbReference type="NCBI Taxonomy" id="2792787"/>
    <lineage>
        <taxon>Bacteria</taxon>
        <taxon>Pseudomonadati</taxon>
        <taxon>Pseudomonadota</taxon>
        <taxon>Gammaproteobacteria</taxon>
        <taxon>Chromatiales</taxon>
        <taxon>Sedimenticolaceae</taxon>
        <taxon>Candidatus Thiodiazotropha</taxon>
    </lineage>
</organism>